<reference evidence="2" key="1">
    <citation type="submission" date="2020-02" db="EMBL/GenBank/DDBJ databases">
        <authorList>
            <person name="Meier V. D."/>
        </authorList>
    </citation>
    <scope>NUCLEOTIDE SEQUENCE</scope>
    <source>
        <strain evidence="2">AVDCRST_MAG66</strain>
    </source>
</reference>
<name>A0A6J4NY18_9PSEU</name>
<evidence type="ECO:0000313" key="2">
    <source>
        <dbReference type="EMBL" id="CAA9395056.1"/>
    </source>
</evidence>
<sequence>WLNGVYRPRRLPSGPGTPWRCCSRSTPSAWTGRTPLRGAGSSRRSGTSSGR</sequence>
<proteinExistence type="predicted"/>
<feature type="region of interest" description="Disordered" evidence="1">
    <location>
        <begin position="1"/>
        <end position="51"/>
    </location>
</feature>
<protein>
    <submittedName>
        <fullName evidence="2">Uncharacterized protein</fullName>
    </submittedName>
</protein>
<accession>A0A6J4NY18</accession>
<dbReference type="AlphaFoldDB" id="A0A6J4NY18"/>
<feature type="non-terminal residue" evidence="2">
    <location>
        <position position="1"/>
    </location>
</feature>
<feature type="compositionally biased region" description="Low complexity" evidence="1">
    <location>
        <begin position="37"/>
        <end position="51"/>
    </location>
</feature>
<evidence type="ECO:0000256" key="1">
    <source>
        <dbReference type="SAM" id="MobiDB-lite"/>
    </source>
</evidence>
<dbReference type="EMBL" id="CADCUS010000164">
    <property type="protein sequence ID" value="CAA9395056.1"/>
    <property type="molecule type" value="Genomic_DNA"/>
</dbReference>
<feature type="non-terminal residue" evidence="2">
    <location>
        <position position="51"/>
    </location>
</feature>
<organism evidence="2">
    <name type="scientific">uncultured Pseudonocardia sp</name>
    <dbReference type="NCBI Taxonomy" id="211455"/>
    <lineage>
        <taxon>Bacteria</taxon>
        <taxon>Bacillati</taxon>
        <taxon>Actinomycetota</taxon>
        <taxon>Actinomycetes</taxon>
        <taxon>Pseudonocardiales</taxon>
        <taxon>Pseudonocardiaceae</taxon>
        <taxon>Pseudonocardia</taxon>
        <taxon>environmental samples</taxon>
    </lineage>
</organism>
<gene>
    <name evidence="2" type="ORF">AVDCRST_MAG66-1283</name>
</gene>